<evidence type="ECO:0000256" key="2">
    <source>
        <dbReference type="ARBA" id="ARBA00023002"/>
    </source>
</evidence>
<dbReference type="InterPro" id="IPR036291">
    <property type="entry name" value="NAD(P)-bd_dom_sf"/>
</dbReference>
<sequence>MNVLDTFRLSGYRALVTGASQGIGRATALALAQAGAHVGLTARNEQALTEVSTRVSELGGEAAVIPADLRQSDSARDVVEEAVSSLGGLDLLVHNAGGPQTDAEGRMILRPLTETSDQDWQEVIDINLMAAVRLCRAAHPALRSSERASVLLVSSVAALVAVPGMESYGAVKNGLLSYVRSLAVAWAPDGIRVNALCPGWVRTQLTEPIHGESATSQAALTNVPMRRWGTPEDVVGPAVFLSSPAASFVTGQHLTPDGGLTAFPAMPGSGAEEGNHHA</sequence>
<dbReference type="OrthoDB" id="7064009at2"/>
<evidence type="ECO:0000256" key="1">
    <source>
        <dbReference type="ARBA" id="ARBA00006484"/>
    </source>
</evidence>
<dbReference type="CDD" id="cd05233">
    <property type="entry name" value="SDR_c"/>
    <property type="match status" value="1"/>
</dbReference>
<dbReference type="InterPro" id="IPR002347">
    <property type="entry name" value="SDR_fam"/>
</dbReference>
<comment type="caution">
    <text evidence="3">The sequence shown here is derived from an EMBL/GenBank/DDBJ whole genome shotgun (WGS) entry which is preliminary data.</text>
</comment>
<dbReference type="RefSeq" id="WP_141923983.1">
    <property type="nucleotide sequence ID" value="NZ_VFQC01000001.1"/>
</dbReference>
<dbReference type="AlphaFoldDB" id="A0A543NKV2"/>
<name>A0A543NKV2_9ACTN</name>
<dbReference type="FunFam" id="3.40.50.720:FF:000084">
    <property type="entry name" value="Short-chain dehydrogenase reductase"/>
    <property type="match status" value="1"/>
</dbReference>
<gene>
    <name evidence="3" type="ORF">FHX37_2467</name>
</gene>
<protein>
    <submittedName>
        <fullName evidence="3">NAD(P)-dependent dehydrogenase (Short-subunit alcohol dehydrogenase family)</fullName>
    </submittedName>
</protein>
<keyword evidence="2" id="KW-0560">Oxidoreductase</keyword>
<keyword evidence="4" id="KW-1185">Reference proteome</keyword>
<dbReference type="PRINTS" id="PR00080">
    <property type="entry name" value="SDRFAMILY"/>
</dbReference>
<comment type="similarity">
    <text evidence="1">Belongs to the short-chain dehydrogenases/reductases (SDR) family.</text>
</comment>
<evidence type="ECO:0000313" key="3">
    <source>
        <dbReference type="EMBL" id="TQN32505.1"/>
    </source>
</evidence>
<dbReference type="Proteomes" id="UP000317422">
    <property type="component" value="Unassembled WGS sequence"/>
</dbReference>
<dbReference type="EMBL" id="VFQC01000001">
    <property type="protein sequence ID" value="TQN32505.1"/>
    <property type="molecule type" value="Genomic_DNA"/>
</dbReference>
<proteinExistence type="inferred from homology"/>
<organism evidence="3 4">
    <name type="scientific">Haloactinospora alba</name>
    <dbReference type="NCBI Taxonomy" id="405555"/>
    <lineage>
        <taxon>Bacteria</taxon>
        <taxon>Bacillati</taxon>
        <taxon>Actinomycetota</taxon>
        <taxon>Actinomycetes</taxon>
        <taxon>Streptosporangiales</taxon>
        <taxon>Nocardiopsidaceae</taxon>
        <taxon>Haloactinospora</taxon>
    </lineage>
</organism>
<dbReference type="Gene3D" id="3.40.50.720">
    <property type="entry name" value="NAD(P)-binding Rossmann-like Domain"/>
    <property type="match status" value="1"/>
</dbReference>
<dbReference type="PRINTS" id="PR00081">
    <property type="entry name" value="GDHRDH"/>
</dbReference>
<dbReference type="GO" id="GO:0016491">
    <property type="term" value="F:oxidoreductase activity"/>
    <property type="evidence" value="ECO:0007669"/>
    <property type="project" value="UniProtKB-KW"/>
</dbReference>
<accession>A0A543NKV2</accession>
<evidence type="ECO:0000313" key="4">
    <source>
        <dbReference type="Proteomes" id="UP000317422"/>
    </source>
</evidence>
<dbReference type="InterPro" id="IPR050259">
    <property type="entry name" value="SDR"/>
</dbReference>
<dbReference type="SUPFAM" id="SSF51735">
    <property type="entry name" value="NAD(P)-binding Rossmann-fold domains"/>
    <property type="match status" value="1"/>
</dbReference>
<dbReference type="PANTHER" id="PTHR42879">
    <property type="entry name" value="3-OXOACYL-(ACYL-CARRIER-PROTEIN) REDUCTASE"/>
    <property type="match status" value="1"/>
</dbReference>
<dbReference type="Pfam" id="PF13561">
    <property type="entry name" value="adh_short_C2"/>
    <property type="match status" value="1"/>
</dbReference>
<reference evidence="3 4" key="1">
    <citation type="submission" date="2019-06" db="EMBL/GenBank/DDBJ databases">
        <title>Sequencing the genomes of 1000 actinobacteria strains.</title>
        <authorList>
            <person name="Klenk H.-P."/>
        </authorList>
    </citation>
    <scope>NUCLEOTIDE SEQUENCE [LARGE SCALE GENOMIC DNA]</scope>
    <source>
        <strain evidence="3 4">DSM 45015</strain>
    </source>
</reference>